<keyword evidence="3" id="KW-0804">Transcription</keyword>
<organism evidence="5 6">
    <name type="scientific">Chelatococcus reniformis</name>
    <dbReference type="NCBI Taxonomy" id="1494448"/>
    <lineage>
        <taxon>Bacteria</taxon>
        <taxon>Pseudomonadati</taxon>
        <taxon>Pseudomonadota</taxon>
        <taxon>Alphaproteobacteria</taxon>
        <taxon>Hyphomicrobiales</taxon>
        <taxon>Chelatococcaceae</taxon>
        <taxon>Chelatococcus</taxon>
    </lineage>
</organism>
<evidence type="ECO:0000313" key="6">
    <source>
        <dbReference type="Proteomes" id="UP000637002"/>
    </source>
</evidence>
<dbReference type="Proteomes" id="UP000637002">
    <property type="component" value="Unassembled WGS sequence"/>
</dbReference>
<accession>A0A916TXK7</accession>
<evidence type="ECO:0000313" key="5">
    <source>
        <dbReference type="EMBL" id="GGC45246.1"/>
    </source>
</evidence>
<dbReference type="PROSITE" id="PS00041">
    <property type="entry name" value="HTH_ARAC_FAMILY_1"/>
    <property type="match status" value="1"/>
</dbReference>
<dbReference type="InterPro" id="IPR035418">
    <property type="entry name" value="AraC-bd_2"/>
</dbReference>
<dbReference type="EMBL" id="BMGG01000001">
    <property type="protein sequence ID" value="GGC45246.1"/>
    <property type="molecule type" value="Genomic_DNA"/>
</dbReference>
<dbReference type="InterPro" id="IPR009057">
    <property type="entry name" value="Homeodomain-like_sf"/>
</dbReference>
<dbReference type="Gene3D" id="1.10.10.60">
    <property type="entry name" value="Homeodomain-like"/>
    <property type="match status" value="1"/>
</dbReference>
<dbReference type="SUPFAM" id="SSF46689">
    <property type="entry name" value="Homeodomain-like"/>
    <property type="match status" value="2"/>
</dbReference>
<comment type="caution">
    <text evidence="5">The sequence shown here is derived from an EMBL/GenBank/DDBJ whole genome shotgun (WGS) entry which is preliminary data.</text>
</comment>
<dbReference type="InterPro" id="IPR018062">
    <property type="entry name" value="HTH_AraC-typ_CS"/>
</dbReference>
<dbReference type="PROSITE" id="PS01124">
    <property type="entry name" value="HTH_ARAC_FAMILY_2"/>
    <property type="match status" value="1"/>
</dbReference>
<dbReference type="Pfam" id="PF12833">
    <property type="entry name" value="HTH_18"/>
    <property type="match status" value="1"/>
</dbReference>
<keyword evidence="1" id="KW-0805">Transcription regulation</keyword>
<evidence type="ECO:0000256" key="3">
    <source>
        <dbReference type="ARBA" id="ARBA00023163"/>
    </source>
</evidence>
<proteinExistence type="predicted"/>
<keyword evidence="2" id="KW-0238">DNA-binding</keyword>
<dbReference type="GO" id="GO:0043565">
    <property type="term" value="F:sequence-specific DNA binding"/>
    <property type="evidence" value="ECO:0007669"/>
    <property type="project" value="InterPro"/>
</dbReference>
<dbReference type="Pfam" id="PF14525">
    <property type="entry name" value="AraC_binding_2"/>
    <property type="match status" value="1"/>
</dbReference>
<sequence>MRAAALMQVEPIRCGSRRTGHLPFGRCGLRLAWTGSTGRDHVLAGRDPCMPLPLHDLSSAQTRSVESWRDWIGQAYFELEVQTPDSAAFEGEMQCWEAGEFGLSVVQSSSVLYRRRRESCRSGGGRILVTVPLEGEVEFSQFRRQAKCASGTFVLEASDEPYEFAHAPASRLLVFRAEESALRDRVHDVRRFFATGISARDGLGRLFADFLHLSLPHVVRDPGRLLPLLGPQLLDLLGAALESEPEAIGSSLSAVKAAHLARVDAYIRQHLRDPELSLEQIAVACGVSLRYLHRLFHDAGSTGRQWIRDRRLRVARDLLIQPDRNVSIAALAYRVGFSDHAQFSRAFRAKFGCSPRDARAHQSPGSRTARPRP</sequence>
<dbReference type="PRINTS" id="PR00032">
    <property type="entry name" value="HTHARAC"/>
</dbReference>
<dbReference type="InterPro" id="IPR050204">
    <property type="entry name" value="AraC_XylS_family_regulators"/>
</dbReference>
<keyword evidence="6" id="KW-1185">Reference proteome</keyword>
<evidence type="ECO:0000259" key="4">
    <source>
        <dbReference type="PROSITE" id="PS01124"/>
    </source>
</evidence>
<dbReference type="InterPro" id="IPR020449">
    <property type="entry name" value="Tscrpt_reg_AraC-type_HTH"/>
</dbReference>
<evidence type="ECO:0000256" key="1">
    <source>
        <dbReference type="ARBA" id="ARBA00023015"/>
    </source>
</evidence>
<protein>
    <submittedName>
        <fullName evidence="5">AraC family transcriptional regulator</fullName>
    </submittedName>
</protein>
<dbReference type="AlphaFoldDB" id="A0A916TXK7"/>
<dbReference type="GO" id="GO:0003700">
    <property type="term" value="F:DNA-binding transcription factor activity"/>
    <property type="evidence" value="ECO:0007669"/>
    <property type="project" value="InterPro"/>
</dbReference>
<reference evidence="5" key="2">
    <citation type="submission" date="2020-09" db="EMBL/GenBank/DDBJ databases">
        <authorList>
            <person name="Sun Q."/>
            <person name="Zhou Y."/>
        </authorList>
    </citation>
    <scope>NUCLEOTIDE SEQUENCE</scope>
    <source>
        <strain evidence="5">CGMCC 1.12919</strain>
    </source>
</reference>
<dbReference type="SMART" id="SM00342">
    <property type="entry name" value="HTH_ARAC"/>
    <property type="match status" value="1"/>
</dbReference>
<dbReference type="PANTHER" id="PTHR46796">
    <property type="entry name" value="HTH-TYPE TRANSCRIPTIONAL ACTIVATOR RHAS-RELATED"/>
    <property type="match status" value="1"/>
</dbReference>
<evidence type="ECO:0000256" key="2">
    <source>
        <dbReference type="ARBA" id="ARBA00023125"/>
    </source>
</evidence>
<gene>
    <name evidence="5" type="ORF">GCM10010994_00480</name>
</gene>
<dbReference type="InterPro" id="IPR018060">
    <property type="entry name" value="HTH_AraC"/>
</dbReference>
<reference evidence="5" key="1">
    <citation type="journal article" date="2014" name="Int. J. Syst. Evol. Microbiol.">
        <title>Complete genome sequence of Corynebacterium casei LMG S-19264T (=DSM 44701T), isolated from a smear-ripened cheese.</title>
        <authorList>
            <consortium name="US DOE Joint Genome Institute (JGI-PGF)"/>
            <person name="Walter F."/>
            <person name="Albersmeier A."/>
            <person name="Kalinowski J."/>
            <person name="Ruckert C."/>
        </authorList>
    </citation>
    <scope>NUCLEOTIDE SEQUENCE</scope>
    <source>
        <strain evidence="5">CGMCC 1.12919</strain>
    </source>
</reference>
<dbReference type="PANTHER" id="PTHR46796:SF6">
    <property type="entry name" value="ARAC SUBFAMILY"/>
    <property type="match status" value="1"/>
</dbReference>
<feature type="domain" description="HTH araC/xylS-type" evidence="4">
    <location>
        <begin position="261"/>
        <end position="361"/>
    </location>
</feature>
<name>A0A916TXK7_9HYPH</name>